<dbReference type="PANTHER" id="PTHR43211">
    <property type="entry name" value="FUMARYLACETOACETATE HYDROLASE"/>
    <property type="match status" value="1"/>
</dbReference>
<name>A0A4T3F192_9SPHN</name>
<gene>
    <name evidence="3" type="ORF">E5222_00015</name>
</gene>
<protein>
    <submittedName>
        <fullName evidence="3">Fumarylacetoacetate hydrolase</fullName>
    </submittedName>
</protein>
<dbReference type="GO" id="GO:0016787">
    <property type="term" value="F:hydrolase activity"/>
    <property type="evidence" value="ECO:0007669"/>
    <property type="project" value="UniProtKB-KW"/>
</dbReference>
<dbReference type="InterPro" id="IPR041072">
    <property type="entry name" value="FAA_hydro_N"/>
</dbReference>
<dbReference type="PANTHER" id="PTHR43211:SF1">
    <property type="entry name" value="BLL6422 PROTEIN"/>
    <property type="match status" value="1"/>
</dbReference>
<dbReference type="AlphaFoldDB" id="A0A4T3F192"/>
<dbReference type="OrthoDB" id="9775905at2"/>
<evidence type="ECO:0000313" key="4">
    <source>
        <dbReference type="Proteomes" id="UP000309389"/>
    </source>
</evidence>
<dbReference type="Gene3D" id="3.90.850.10">
    <property type="entry name" value="Fumarylacetoacetase-like, C-terminal domain"/>
    <property type="match status" value="1"/>
</dbReference>
<feature type="domain" description="Fumarylacetoacetase N-terminal" evidence="2">
    <location>
        <begin position="1"/>
        <end position="75"/>
    </location>
</feature>
<dbReference type="Pfam" id="PF01557">
    <property type="entry name" value="FAA_hydrolase"/>
    <property type="match status" value="1"/>
</dbReference>
<dbReference type="EMBL" id="SSHH01000001">
    <property type="protein sequence ID" value="TIX50916.1"/>
    <property type="molecule type" value="Genomic_DNA"/>
</dbReference>
<dbReference type="InterPro" id="IPR036663">
    <property type="entry name" value="Fumarylacetoacetase_C_sf"/>
</dbReference>
<dbReference type="RefSeq" id="WP_136691435.1">
    <property type="nucleotide sequence ID" value="NZ_SSHH01000001.1"/>
</dbReference>
<dbReference type="Proteomes" id="UP000309389">
    <property type="component" value="Unassembled WGS sequence"/>
</dbReference>
<evidence type="ECO:0000313" key="3">
    <source>
        <dbReference type="EMBL" id="TIX50916.1"/>
    </source>
</evidence>
<comment type="caution">
    <text evidence="3">The sequence shown here is derived from an EMBL/GenBank/DDBJ whole genome shotgun (WGS) entry which is preliminary data.</text>
</comment>
<proteinExistence type="predicted"/>
<organism evidence="3 4">
    <name type="scientific">Alteraurantiacibacter aquimixticola</name>
    <dbReference type="NCBI Taxonomy" id="2489173"/>
    <lineage>
        <taxon>Bacteria</taxon>
        <taxon>Pseudomonadati</taxon>
        <taxon>Pseudomonadota</taxon>
        <taxon>Alphaproteobacteria</taxon>
        <taxon>Sphingomonadales</taxon>
        <taxon>Erythrobacteraceae</taxon>
        <taxon>Alteraurantiacibacter</taxon>
    </lineage>
</organism>
<dbReference type="Pfam" id="PF18288">
    <property type="entry name" value="FAA_hydro_N_2"/>
    <property type="match status" value="1"/>
</dbReference>
<keyword evidence="4" id="KW-1185">Reference proteome</keyword>
<feature type="domain" description="Fumarylacetoacetase-like C-terminal" evidence="1">
    <location>
        <begin position="82"/>
        <end position="302"/>
    </location>
</feature>
<dbReference type="SUPFAM" id="SSF56529">
    <property type="entry name" value="FAH"/>
    <property type="match status" value="1"/>
</dbReference>
<keyword evidence="3" id="KW-0378">Hydrolase</keyword>
<evidence type="ECO:0000259" key="1">
    <source>
        <dbReference type="Pfam" id="PF01557"/>
    </source>
</evidence>
<reference evidence="3 4" key="1">
    <citation type="submission" date="2019-04" db="EMBL/GenBank/DDBJ databases">
        <title>Altererythrobacter aquimixticola sp. nov., isolated from sediment of junction between the ocean and a freshwater spring.</title>
        <authorList>
            <person name="Yoon J.-H."/>
        </authorList>
    </citation>
    <scope>NUCLEOTIDE SEQUENCE [LARGE SCALE GENOMIC DNA]</scope>
    <source>
        <strain evidence="3 4">SSKS-13</strain>
    </source>
</reference>
<sequence length="324" mass="35047">MRLATRDNGMPDGELVLVSGDGSSCLPAGAQWPNLLGAIERWGEAAPALQDLSVRLAAGEGEPLAPASLRAPLPRSWQWLDGSVFDTHAKLMQVAFGTEPIENARPLMYQGMSDRFLGPCEDVPFLREEDGIDFEGEFGVIVDHVPMGTSAEEAMAHIKLIVQINDWSLRAYAVPEMKTGFGFILAKPACSMAPFAVTPDELGENWQDGRVCLDLLIDWNGERFGSASGREMDVGFHELVAHAATSRDLVAGTIIGSGTVANEAYAEVGSSCISERRAIEIIAEGKPTTGFMRFGDRVQMDAVDIHDRHPFGAIDQQITRGECS</sequence>
<accession>A0A4T3F192</accession>
<evidence type="ECO:0000259" key="2">
    <source>
        <dbReference type="Pfam" id="PF18288"/>
    </source>
</evidence>
<dbReference type="InterPro" id="IPR011234">
    <property type="entry name" value="Fumarylacetoacetase-like_C"/>
</dbReference>